<feature type="compositionally biased region" description="Polar residues" evidence="12">
    <location>
        <begin position="1187"/>
        <end position="1209"/>
    </location>
</feature>
<dbReference type="PROSITE" id="PS50994">
    <property type="entry name" value="INTEGRASE"/>
    <property type="match status" value="1"/>
</dbReference>
<dbReference type="FunFam" id="3.10.10.10:FF:000007">
    <property type="entry name" value="Retrovirus-related Pol polyprotein from transposon 17.6-like Protein"/>
    <property type="match status" value="1"/>
</dbReference>
<evidence type="ECO:0000256" key="8">
    <source>
        <dbReference type="ARBA" id="ARBA00022884"/>
    </source>
</evidence>
<feature type="domain" description="Reverse transcriptase" evidence="13">
    <location>
        <begin position="328"/>
        <end position="507"/>
    </location>
</feature>
<dbReference type="InterPro" id="IPR012337">
    <property type="entry name" value="RNaseH-like_sf"/>
</dbReference>
<dbReference type="InterPro" id="IPR050951">
    <property type="entry name" value="Retrovirus_Pol_polyprotein"/>
</dbReference>
<dbReference type="InterPro" id="IPR001969">
    <property type="entry name" value="Aspartic_peptidase_AS"/>
</dbReference>
<keyword evidence="4" id="KW-0540">Nuclease</keyword>
<dbReference type="FunFam" id="3.30.70.270:FF:000020">
    <property type="entry name" value="Transposon Tf2-6 polyprotein-like Protein"/>
    <property type="match status" value="1"/>
</dbReference>
<evidence type="ECO:0000256" key="1">
    <source>
        <dbReference type="ARBA" id="ARBA00022670"/>
    </source>
</evidence>
<dbReference type="AlphaFoldDB" id="A0A815RUN7"/>
<dbReference type="GO" id="GO:0003964">
    <property type="term" value="F:RNA-directed DNA polymerase activity"/>
    <property type="evidence" value="ECO:0007669"/>
    <property type="project" value="UniProtKB-KW"/>
</dbReference>
<dbReference type="Gene3D" id="1.10.340.70">
    <property type="match status" value="1"/>
</dbReference>
<dbReference type="GO" id="GO:0004519">
    <property type="term" value="F:endonuclease activity"/>
    <property type="evidence" value="ECO:0007669"/>
    <property type="project" value="UniProtKB-KW"/>
</dbReference>
<feature type="domain" description="Integrase catalytic" evidence="14">
    <location>
        <begin position="888"/>
        <end position="1046"/>
    </location>
</feature>
<evidence type="ECO:0000256" key="12">
    <source>
        <dbReference type="SAM" id="MobiDB-lite"/>
    </source>
</evidence>
<evidence type="ECO:0000313" key="15">
    <source>
        <dbReference type="EMBL" id="CAF1481049.1"/>
    </source>
</evidence>
<dbReference type="GO" id="GO:0003723">
    <property type="term" value="F:RNA binding"/>
    <property type="evidence" value="ECO:0007669"/>
    <property type="project" value="UniProtKB-KW"/>
</dbReference>
<gene>
    <name evidence="15" type="ORF">SEV965_LOCUS35100</name>
</gene>
<dbReference type="InterPro" id="IPR041577">
    <property type="entry name" value="RT_RNaseH_2"/>
</dbReference>
<dbReference type="FunFam" id="1.10.340.70:FF:000001">
    <property type="entry name" value="Retrovirus-related Pol polyprotein from transposon gypsy-like Protein"/>
    <property type="match status" value="1"/>
</dbReference>
<protein>
    <recommendedName>
        <fullName evidence="17">Endonuclease</fullName>
    </recommendedName>
</protein>
<dbReference type="Gene3D" id="2.40.70.10">
    <property type="entry name" value="Acid Proteases"/>
    <property type="match status" value="1"/>
</dbReference>
<dbReference type="InterPro" id="IPR000477">
    <property type="entry name" value="RT_dom"/>
</dbReference>
<organism evidence="15 16">
    <name type="scientific">Rotaria sordida</name>
    <dbReference type="NCBI Taxonomy" id="392033"/>
    <lineage>
        <taxon>Eukaryota</taxon>
        <taxon>Metazoa</taxon>
        <taxon>Spiralia</taxon>
        <taxon>Gnathifera</taxon>
        <taxon>Rotifera</taxon>
        <taxon>Eurotatoria</taxon>
        <taxon>Bdelloidea</taxon>
        <taxon>Philodinida</taxon>
        <taxon>Philodinidae</taxon>
        <taxon>Rotaria</taxon>
    </lineage>
</organism>
<keyword evidence="10" id="KW-0695">RNA-directed DNA polymerase</keyword>
<dbReference type="PANTHER" id="PTHR37984">
    <property type="entry name" value="PROTEIN CBG26694"/>
    <property type="match status" value="1"/>
</dbReference>
<keyword evidence="9" id="KW-0229">DNA integration</keyword>
<keyword evidence="8" id="KW-0694">RNA-binding</keyword>
<dbReference type="FunFam" id="3.30.420.10:FF:000032">
    <property type="entry name" value="Retrovirus-related Pol polyprotein from transposon 297-like Protein"/>
    <property type="match status" value="1"/>
</dbReference>
<dbReference type="GO" id="GO:0006508">
    <property type="term" value="P:proteolysis"/>
    <property type="evidence" value="ECO:0007669"/>
    <property type="project" value="UniProtKB-KW"/>
</dbReference>
<dbReference type="GO" id="GO:0015074">
    <property type="term" value="P:DNA integration"/>
    <property type="evidence" value="ECO:0007669"/>
    <property type="project" value="UniProtKB-KW"/>
</dbReference>
<evidence type="ECO:0008006" key="17">
    <source>
        <dbReference type="Google" id="ProtNLM"/>
    </source>
</evidence>
<dbReference type="PROSITE" id="PS00141">
    <property type="entry name" value="ASP_PROTEASE"/>
    <property type="match status" value="1"/>
</dbReference>
<dbReference type="SUPFAM" id="SSF53098">
    <property type="entry name" value="Ribonuclease H-like"/>
    <property type="match status" value="1"/>
</dbReference>
<evidence type="ECO:0000259" key="13">
    <source>
        <dbReference type="PROSITE" id="PS50878"/>
    </source>
</evidence>
<dbReference type="PROSITE" id="PS50878">
    <property type="entry name" value="RT_POL"/>
    <property type="match status" value="1"/>
</dbReference>
<dbReference type="Gene3D" id="3.10.20.370">
    <property type="match status" value="1"/>
</dbReference>
<dbReference type="Pfam" id="PF00665">
    <property type="entry name" value="rve"/>
    <property type="match status" value="1"/>
</dbReference>
<dbReference type="Gene3D" id="3.30.420.10">
    <property type="entry name" value="Ribonuclease H-like superfamily/Ribonuclease H"/>
    <property type="match status" value="1"/>
</dbReference>
<dbReference type="SUPFAM" id="SSF56672">
    <property type="entry name" value="DNA/RNA polymerases"/>
    <property type="match status" value="1"/>
</dbReference>
<comment type="caution">
    <text evidence="15">The sequence shown here is derived from an EMBL/GenBank/DDBJ whole genome shotgun (WGS) entry which is preliminary data.</text>
</comment>
<dbReference type="SUPFAM" id="SSF50630">
    <property type="entry name" value="Acid proteases"/>
    <property type="match status" value="1"/>
</dbReference>
<name>A0A815RUN7_9BILA</name>
<dbReference type="EMBL" id="CAJNOU010005527">
    <property type="protein sequence ID" value="CAF1481049.1"/>
    <property type="molecule type" value="Genomic_DNA"/>
</dbReference>
<keyword evidence="7" id="KW-0460">Magnesium</keyword>
<dbReference type="GO" id="GO:0004190">
    <property type="term" value="F:aspartic-type endopeptidase activity"/>
    <property type="evidence" value="ECO:0007669"/>
    <property type="project" value="InterPro"/>
</dbReference>
<accession>A0A815RUN7</accession>
<dbReference type="InterPro" id="IPR043128">
    <property type="entry name" value="Rev_trsase/Diguanyl_cyclase"/>
</dbReference>
<dbReference type="Proteomes" id="UP000663889">
    <property type="component" value="Unassembled WGS sequence"/>
</dbReference>
<evidence type="ECO:0000259" key="14">
    <source>
        <dbReference type="PROSITE" id="PS50994"/>
    </source>
</evidence>
<evidence type="ECO:0000256" key="2">
    <source>
        <dbReference type="ARBA" id="ARBA00022679"/>
    </source>
</evidence>
<dbReference type="CDD" id="cd09274">
    <property type="entry name" value="RNase_HI_RT_Ty3"/>
    <property type="match status" value="1"/>
</dbReference>
<dbReference type="InterPro" id="IPR041588">
    <property type="entry name" value="Integrase_H2C2"/>
</dbReference>
<dbReference type="InterPro" id="IPR001584">
    <property type="entry name" value="Integrase_cat-core"/>
</dbReference>
<dbReference type="CDD" id="cd00303">
    <property type="entry name" value="retropepsin_like"/>
    <property type="match status" value="1"/>
</dbReference>
<evidence type="ECO:0000256" key="4">
    <source>
        <dbReference type="ARBA" id="ARBA00022722"/>
    </source>
</evidence>
<sequence>MNIYNNTPLILQGMIAGRRTQLLIDSGASLTLINLQFFRRLPRYYRQRAYPPPSNLCLQLADRSQLDVKYALSLPITISNSTRVHKVYVVPKLWRSCIIGNDLIREHNLQIDGGQQYAYFKAKKKNTQPQQERKETIKNDDEYVLIANERVKISPFHAFNIEVKPNKPFSIIEEDDRDEYEVSSIKETPRVANGIITPCEHMTLQVANLTERTIMIYKNQPLATMTRLNQIQLNMMQHGTISSVTKQTTSKTDNDVSLINTDLDEHQKEQIKQLIQQFPNVFNEQPGRTKKTQHQINLVPGAQPFNSPPFRYAPIRKQIIEQNIKEMLDQGIISPSTSPWASPVILVPKKDGNLRFCIDYRKLNAVTIRDAYPLPRIDDTLDSLRQAKFVSTLDLRSGYWQVEMDQDSRNKTAFVTHKGLFEFNVMPFGLTNAPATFQRLMDIVLAGLKWQCCLVYIDDVVIFSPTFEQHVKDLEKVFQALQSANLTLKTSKCQFCRREMRYLGHIITQNGIKPDPDLIKSVTNFPQPKKIKDVQSFLGLTGYYRRFIKDYSKIAEPLLQQLRNCQKGNHHLKWSKECTDAFETLKQRLTNAPIMNTPNFEQPFILELDACEYGLGAILTQEYDGEKYVIAYASRTLSTAERKYGATEREALAIVWATKYFRPYLEGNKIYIRSDCKALEWMRTAKDVTGRLARWAMKLSAYQIEEIKYRPGRLNANADSLSRNPLSNNDINQLEVSTIETAVNLWQNTNILDDIRKEQEADSKLKPIIELLKTKPSTDFNGKRNPYILINGLLYKIKNANKHYNQRIVGAKHLLVIPRAMQNKLLEWAHDHPTAGHGGQQKTLFRLSTRVHWISMRKDVFNYIAACQECQQFKYNNAPTASPMQMHLVNEPWHTIGIDIMGPLPTTARQKRFLLVVVDYFTRWIELFPLKSTTSTDMVNILMNEVFSRYGLPQHIVSDNGPQFVSNLFKNFCDTLGIKQNLTANYHPQSNMTERVNRTLKPLIAIYAQQQHNSWDDEIQKLAFAIRTAVNETTGETPAFMMFGRDLRGPLDLLIGETTEGPRSTTVDHGLIQEYKRKLINNLRCAYNVIQEHAEIEKIKQKEKYDQHTTQREYTEGDLVWVATPTAQIGENSMGGKLQPHYQGPCRLIQQLSSNTFTVRRLKDNVELGATNTDRLKPYIVLERNNQETTTNDKTINQRETTTSINNGEPSIDDLDQGEVGQNQQSTCHQLIQRRVSNRHRRVPTRYMAN</sequence>
<keyword evidence="3" id="KW-0548">Nucleotidyltransferase</keyword>
<evidence type="ECO:0000256" key="9">
    <source>
        <dbReference type="ARBA" id="ARBA00022908"/>
    </source>
</evidence>
<proteinExistence type="predicted"/>
<keyword evidence="11" id="KW-0511">Multifunctional enzyme</keyword>
<evidence type="ECO:0000256" key="10">
    <source>
        <dbReference type="ARBA" id="ARBA00022918"/>
    </source>
</evidence>
<keyword evidence="1" id="KW-0645">Protease</keyword>
<dbReference type="Pfam" id="PF17921">
    <property type="entry name" value="Integrase_H2C2"/>
    <property type="match status" value="1"/>
</dbReference>
<keyword evidence="5" id="KW-0255">Endonuclease</keyword>
<dbReference type="PANTHER" id="PTHR37984:SF5">
    <property type="entry name" value="PROTEIN NYNRIN-LIKE"/>
    <property type="match status" value="1"/>
</dbReference>
<dbReference type="Pfam" id="PF17919">
    <property type="entry name" value="RT_RNaseH_2"/>
    <property type="match status" value="1"/>
</dbReference>
<evidence type="ECO:0000256" key="11">
    <source>
        <dbReference type="ARBA" id="ARBA00023268"/>
    </source>
</evidence>
<evidence type="ECO:0000313" key="16">
    <source>
        <dbReference type="Proteomes" id="UP000663889"/>
    </source>
</evidence>
<feature type="region of interest" description="Disordered" evidence="12">
    <location>
        <begin position="1187"/>
        <end position="1225"/>
    </location>
</feature>
<reference evidence="15" key="1">
    <citation type="submission" date="2021-02" db="EMBL/GenBank/DDBJ databases">
        <authorList>
            <person name="Nowell W R."/>
        </authorList>
    </citation>
    <scope>NUCLEOTIDE SEQUENCE</scope>
</reference>
<evidence type="ECO:0000256" key="3">
    <source>
        <dbReference type="ARBA" id="ARBA00022695"/>
    </source>
</evidence>
<dbReference type="InterPro" id="IPR036397">
    <property type="entry name" value="RNaseH_sf"/>
</dbReference>
<dbReference type="Gene3D" id="3.10.10.10">
    <property type="entry name" value="HIV Type 1 Reverse Transcriptase, subunit A, domain 1"/>
    <property type="match status" value="1"/>
</dbReference>
<evidence type="ECO:0000256" key="6">
    <source>
        <dbReference type="ARBA" id="ARBA00022801"/>
    </source>
</evidence>
<dbReference type="InterPro" id="IPR021109">
    <property type="entry name" value="Peptidase_aspartic_dom_sf"/>
</dbReference>
<dbReference type="Pfam" id="PF00078">
    <property type="entry name" value="RVT_1"/>
    <property type="match status" value="1"/>
</dbReference>
<evidence type="ECO:0000256" key="5">
    <source>
        <dbReference type="ARBA" id="ARBA00022759"/>
    </source>
</evidence>
<dbReference type="InterPro" id="IPR043502">
    <property type="entry name" value="DNA/RNA_pol_sf"/>
</dbReference>
<evidence type="ECO:0000256" key="7">
    <source>
        <dbReference type="ARBA" id="ARBA00022842"/>
    </source>
</evidence>
<dbReference type="FunFam" id="3.10.20.370:FF:000001">
    <property type="entry name" value="Retrovirus-related Pol polyprotein from transposon 17.6-like protein"/>
    <property type="match status" value="1"/>
</dbReference>
<dbReference type="Gene3D" id="3.30.70.270">
    <property type="match status" value="2"/>
</dbReference>
<dbReference type="CDD" id="cd01647">
    <property type="entry name" value="RT_LTR"/>
    <property type="match status" value="1"/>
</dbReference>
<keyword evidence="6" id="KW-0378">Hydrolase</keyword>
<keyword evidence="2" id="KW-0808">Transferase</keyword>